<sequence>MPEGATTMDYVMEAASGAHFSGLRLDGLLSSPSSPRSTSSSATLAENNFPKQPFVIGVSGGTASGKTTVCDRIIQQLHDHRVVLVNQDSFYRGLTPEESARVHEYNFDHPDAFDTEQLLECICKLKAGQSVQVPIYDFKTHRRCSDSFRQVSFYVKCLIVYKPSR</sequence>
<dbReference type="InterPro" id="IPR027417">
    <property type="entry name" value="P-loop_NTPase"/>
</dbReference>
<dbReference type="PANTHER" id="PTHR10285">
    <property type="entry name" value="URIDINE KINASE"/>
    <property type="match status" value="1"/>
</dbReference>
<comment type="caution">
    <text evidence="2">The sequence shown here is derived from an EMBL/GenBank/DDBJ whole genome shotgun (WGS) entry which is preliminary data.</text>
</comment>
<gene>
    <name evidence="2" type="ORF">HUJ06_004920</name>
</gene>
<reference evidence="2 3" key="1">
    <citation type="journal article" date="2020" name="Mol. Biol. Evol.">
        <title>Distinct Expression and Methylation Patterns for Genes with Different Fates following a Single Whole-Genome Duplication in Flowering Plants.</title>
        <authorList>
            <person name="Shi T."/>
            <person name="Rahmani R.S."/>
            <person name="Gugger P.F."/>
            <person name="Wang M."/>
            <person name="Li H."/>
            <person name="Zhang Y."/>
            <person name="Li Z."/>
            <person name="Wang Q."/>
            <person name="Van de Peer Y."/>
            <person name="Marchal K."/>
            <person name="Chen J."/>
        </authorList>
    </citation>
    <scope>NUCLEOTIDE SEQUENCE [LARGE SCALE GENOMIC DNA]</scope>
    <source>
        <tissue evidence="2">Leaf</tissue>
    </source>
</reference>
<dbReference type="Gene3D" id="3.40.50.300">
    <property type="entry name" value="P-loop containing nucleotide triphosphate hydrolases"/>
    <property type="match status" value="1"/>
</dbReference>
<dbReference type="InterPro" id="IPR006083">
    <property type="entry name" value="PRK/URK"/>
</dbReference>
<name>A0A822YNU9_NELNU</name>
<organism evidence="2 3">
    <name type="scientific">Nelumbo nucifera</name>
    <name type="common">Sacred lotus</name>
    <dbReference type="NCBI Taxonomy" id="4432"/>
    <lineage>
        <taxon>Eukaryota</taxon>
        <taxon>Viridiplantae</taxon>
        <taxon>Streptophyta</taxon>
        <taxon>Embryophyta</taxon>
        <taxon>Tracheophyta</taxon>
        <taxon>Spermatophyta</taxon>
        <taxon>Magnoliopsida</taxon>
        <taxon>Proteales</taxon>
        <taxon>Nelumbonaceae</taxon>
        <taxon>Nelumbo</taxon>
    </lineage>
</organism>
<keyword evidence="3" id="KW-1185">Reference proteome</keyword>
<evidence type="ECO:0000259" key="1">
    <source>
        <dbReference type="Pfam" id="PF00485"/>
    </source>
</evidence>
<dbReference type="PRINTS" id="PR00988">
    <property type="entry name" value="URIDINKINASE"/>
</dbReference>
<protein>
    <recommendedName>
        <fullName evidence="1">Phosphoribulokinase/uridine kinase domain-containing protein</fullName>
    </recommendedName>
</protein>
<dbReference type="GO" id="GO:0016301">
    <property type="term" value="F:kinase activity"/>
    <property type="evidence" value="ECO:0007669"/>
    <property type="project" value="InterPro"/>
</dbReference>
<dbReference type="Pfam" id="PF00485">
    <property type="entry name" value="PRK"/>
    <property type="match status" value="1"/>
</dbReference>
<dbReference type="EMBL" id="DUZY01000004">
    <property type="protein sequence ID" value="DAD34280.1"/>
    <property type="molecule type" value="Genomic_DNA"/>
</dbReference>
<evidence type="ECO:0000313" key="2">
    <source>
        <dbReference type="EMBL" id="DAD34280.1"/>
    </source>
</evidence>
<dbReference type="GO" id="GO:0005524">
    <property type="term" value="F:ATP binding"/>
    <property type="evidence" value="ECO:0007669"/>
    <property type="project" value="InterPro"/>
</dbReference>
<accession>A0A822YNU9</accession>
<dbReference type="AlphaFoldDB" id="A0A822YNU9"/>
<feature type="domain" description="Phosphoribulokinase/uridine kinase" evidence="1">
    <location>
        <begin position="55"/>
        <end position="145"/>
    </location>
</feature>
<proteinExistence type="predicted"/>
<dbReference type="Proteomes" id="UP000607653">
    <property type="component" value="Unassembled WGS sequence"/>
</dbReference>
<dbReference type="SUPFAM" id="SSF52540">
    <property type="entry name" value="P-loop containing nucleoside triphosphate hydrolases"/>
    <property type="match status" value="1"/>
</dbReference>
<evidence type="ECO:0000313" key="3">
    <source>
        <dbReference type="Proteomes" id="UP000607653"/>
    </source>
</evidence>